<dbReference type="EMBL" id="JARTCD010000095">
    <property type="protein sequence ID" value="KAJ8652749.1"/>
    <property type="molecule type" value="Genomic_DNA"/>
</dbReference>
<dbReference type="GeneID" id="83219031"/>
<accession>A0AAD7USH0</accession>
<comment type="caution">
    <text evidence="1">The sequence shown here is derived from an EMBL/GenBank/DDBJ whole genome shotgun (WGS) entry which is preliminary data.</text>
</comment>
<organism evidence="1 2">
    <name type="scientific">Lichtheimia ornata</name>
    <dbReference type="NCBI Taxonomy" id="688661"/>
    <lineage>
        <taxon>Eukaryota</taxon>
        <taxon>Fungi</taxon>
        <taxon>Fungi incertae sedis</taxon>
        <taxon>Mucoromycota</taxon>
        <taxon>Mucoromycotina</taxon>
        <taxon>Mucoromycetes</taxon>
        <taxon>Mucorales</taxon>
        <taxon>Lichtheimiaceae</taxon>
        <taxon>Lichtheimia</taxon>
    </lineage>
</organism>
<dbReference type="RefSeq" id="XP_058337663.1">
    <property type="nucleotide sequence ID" value="XM_058491595.1"/>
</dbReference>
<reference evidence="1 2" key="1">
    <citation type="submission" date="2023-03" db="EMBL/GenBank/DDBJ databases">
        <title>Genome sequence of Lichtheimia ornata CBS 291.66.</title>
        <authorList>
            <person name="Mohabir J.T."/>
            <person name="Shea T.P."/>
            <person name="Kurbessoian T."/>
            <person name="Berby B."/>
            <person name="Fontaine J."/>
            <person name="Livny J."/>
            <person name="Gnirke A."/>
            <person name="Stajich J.E."/>
            <person name="Cuomo C.A."/>
        </authorList>
    </citation>
    <scope>NUCLEOTIDE SEQUENCE [LARGE SCALE GENOMIC DNA]</scope>
    <source>
        <strain evidence="1">CBS 291.66</strain>
    </source>
</reference>
<name>A0AAD7USH0_9FUNG</name>
<evidence type="ECO:0000313" key="2">
    <source>
        <dbReference type="Proteomes" id="UP001234581"/>
    </source>
</evidence>
<proteinExistence type="predicted"/>
<gene>
    <name evidence="1" type="ORF">O0I10_011631</name>
</gene>
<sequence>MYYSTLGLLCRPRKVDDIDNFDPRMEEEHLNHCRYLLEDDRFARRGYLCTGGRLESEAIGEVIHHVFCKSGMVKLEKHALVPKPLIALAYVLMRHCFESILNPEHGDHREMFKQENYSMWLYRDTVPDGFREFIQDIDWDDVENVQVGVVNQPPVEFRGVYSYIQEAKEAIWSSYPDYEEKS</sequence>
<keyword evidence="2" id="KW-1185">Reference proteome</keyword>
<protein>
    <submittedName>
        <fullName evidence="1">Uncharacterized protein</fullName>
    </submittedName>
</protein>
<dbReference type="Proteomes" id="UP001234581">
    <property type="component" value="Unassembled WGS sequence"/>
</dbReference>
<dbReference type="AlphaFoldDB" id="A0AAD7USH0"/>
<evidence type="ECO:0000313" key="1">
    <source>
        <dbReference type="EMBL" id="KAJ8652749.1"/>
    </source>
</evidence>